<comment type="caution">
    <text evidence="2">The sequence shown here is derived from an EMBL/GenBank/DDBJ whole genome shotgun (WGS) entry which is preliminary data.</text>
</comment>
<protein>
    <recommendedName>
        <fullName evidence="4">DUF1294 domain-containing protein</fullName>
    </recommendedName>
</protein>
<dbReference type="Proteomes" id="UP000018211">
    <property type="component" value="Unassembled WGS sequence"/>
</dbReference>
<dbReference type="AlphaFoldDB" id="A0AAV2VLS9"/>
<keyword evidence="1" id="KW-0472">Membrane</keyword>
<feature type="transmembrane region" description="Helical" evidence="1">
    <location>
        <begin position="21"/>
        <end position="39"/>
    </location>
</feature>
<keyword evidence="1" id="KW-1133">Transmembrane helix</keyword>
<name>A0AAV2VLS9_9VIBR</name>
<feature type="transmembrane region" description="Helical" evidence="1">
    <location>
        <begin position="59"/>
        <end position="77"/>
    </location>
</feature>
<sequence>MKLSILYWVLLSAFLFYSHQSFLWLVASVAPSVITFLFYGWDKYQASRGNWRVKERTLHFLAVIGGWPGALAGRSLLRHKTQKASFYRVLFTIVFFHWIATFSAIGYWIWLSVS</sequence>
<dbReference type="Pfam" id="PF06961">
    <property type="entry name" value="DUF1294"/>
    <property type="match status" value="1"/>
</dbReference>
<evidence type="ECO:0000313" key="2">
    <source>
        <dbReference type="EMBL" id="CCO45605.1"/>
    </source>
</evidence>
<accession>A0AAV2VLS9</accession>
<dbReference type="InterPro" id="IPR010718">
    <property type="entry name" value="DUF1294"/>
</dbReference>
<evidence type="ECO:0008006" key="4">
    <source>
        <dbReference type="Google" id="ProtNLM"/>
    </source>
</evidence>
<organism evidence="2 3">
    <name type="scientific">Vibrio nigripulchritudo SOn1</name>
    <dbReference type="NCBI Taxonomy" id="1238450"/>
    <lineage>
        <taxon>Bacteria</taxon>
        <taxon>Pseudomonadati</taxon>
        <taxon>Pseudomonadota</taxon>
        <taxon>Gammaproteobacteria</taxon>
        <taxon>Vibrionales</taxon>
        <taxon>Vibrionaceae</taxon>
        <taxon>Vibrio</taxon>
    </lineage>
</organism>
<dbReference type="EMBL" id="CAOF01000061">
    <property type="protein sequence ID" value="CCO45605.1"/>
    <property type="molecule type" value="Genomic_DNA"/>
</dbReference>
<evidence type="ECO:0000256" key="1">
    <source>
        <dbReference type="SAM" id="Phobius"/>
    </source>
</evidence>
<dbReference type="RefSeq" id="WP_022611024.1">
    <property type="nucleotide sequence ID" value="NZ_LK391965.1"/>
</dbReference>
<gene>
    <name evidence="2" type="ORF">VIBNISOn1_1530060</name>
</gene>
<reference evidence="2 3" key="1">
    <citation type="journal article" date="2013" name="ISME J.">
        <title>Comparative genomics of pathogenic lineages of Vibrio nigripulchritudo identifies virulence-associated traits.</title>
        <authorList>
            <person name="Goudenege D."/>
            <person name="Labreuche Y."/>
            <person name="Krin E."/>
            <person name="Ansquer D."/>
            <person name="Mangenot S."/>
            <person name="Calteau A."/>
            <person name="Medigue C."/>
            <person name="Mazel D."/>
            <person name="Polz M.F."/>
            <person name="Le Roux F."/>
        </authorList>
    </citation>
    <scope>NUCLEOTIDE SEQUENCE [LARGE SCALE GENOMIC DNA]</scope>
    <source>
        <strain evidence="2 3">SOn1</strain>
    </source>
</reference>
<feature type="transmembrane region" description="Helical" evidence="1">
    <location>
        <begin position="89"/>
        <end position="110"/>
    </location>
</feature>
<evidence type="ECO:0000313" key="3">
    <source>
        <dbReference type="Proteomes" id="UP000018211"/>
    </source>
</evidence>
<keyword evidence="1" id="KW-0812">Transmembrane</keyword>
<proteinExistence type="predicted"/>